<reference evidence="2" key="1">
    <citation type="journal article" date="2022" name="Front. Genet.">
        <title>Chromosome-Scale Assembly of the Dendrobium nobile Genome Provides Insights Into the Molecular Mechanism of the Biosynthesis of the Medicinal Active Ingredient of Dendrobium.</title>
        <authorList>
            <person name="Xu Q."/>
            <person name="Niu S.-C."/>
            <person name="Li K.-L."/>
            <person name="Zheng P.-J."/>
            <person name="Zhang X.-J."/>
            <person name="Jia Y."/>
            <person name="Liu Y."/>
            <person name="Niu Y.-X."/>
            <person name="Yu L.-H."/>
            <person name="Chen D.-F."/>
            <person name="Zhang G.-Q."/>
        </authorList>
    </citation>
    <scope>NUCLEOTIDE SEQUENCE</scope>
    <source>
        <tissue evidence="2">Leaf</tissue>
    </source>
</reference>
<keyword evidence="1" id="KW-0732">Signal</keyword>
<evidence type="ECO:0000313" key="3">
    <source>
        <dbReference type="EMBL" id="KAI0496850.1"/>
    </source>
</evidence>
<organism evidence="2 4">
    <name type="scientific">Dendrobium nobile</name>
    <name type="common">Orchid</name>
    <dbReference type="NCBI Taxonomy" id="94219"/>
    <lineage>
        <taxon>Eukaryota</taxon>
        <taxon>Viridiplantae</taxon>
        <taxon>Streptophyta</taxon>
        <taxon>Embryophyta</taxon>
        <taxon>Tracheophyta</taxon>
        <taxon>Spermatophyta</taxon>
        <taxon>Magnoliopsida</taxon>
        <taxon>Liliopsida</taxon>
        <taxon>Asparagales</taxon>
        <taxon>Orchidaceae</taxon>
        <taxon>Epidendroideae</taxon>
        <taxon>Malaxideae</taxon>
        <taxon>Dendrobiinae</taxon>
        <taxon>Dendrobium</taxon>
    </lineage>
</organism>
<evidence type="ECO:0000313" key="4">
    <source>
        <dbReference type="Proteomes" id="UP000829196"/>
    </source>
</evidence>
<protein>
    <recommendedName>
        <fullName evidence="5">Secreted protein</fullName>
    </recommendedName>
</protein>
<keyword evidence="4" id="KW-1185">Reference proteome</keyword>
<feature type="chain" id="PRO_5036276174" description="Secreted protein" evidence="1">
    <location>
        <begin position="17"/>
        <end position="67"/>
    </location>
</feature>
<gene>
    <name evidence="2" type="ORF">KFK09_023170</name>
    <name evidence="3" type="ORF">KFK09_023174</name>
</gene>
<comment type="caution">
    <text evidence="2">The sequence shown here is derived from an EMBL/GenBank/DDBJ whole genome shotgun (WGS) entry which is preliminary data.</text>
</comment>
<sequence length="67" mass="7467">MMDGLWAMMWLGLAYSMPWLVATDGDGARWMFFFFSNLDGPGLALDWLEASASVEPDGFIPPSFCIL</sequence>
<accession>A0A8T3AJV7</accession>
<dbReference type="Proteomes" id="UP000829196">
    <property type="component" value="Unassembled WGS sequence"/>
</dbReference>
<feature type="signal peptide" evidence="1">
    <location>
        <begin position="1"/>
        <end position="16"/>
    </location>
</feature>
<evidence type="ECO:0000256" key="1">
    <source>
        <dbReference type="SAM" id="SignalP"/>
    </source>
</evidence>
<proteinExistence type="predicted"/>
<dbReference type="EMBL" id="JAGYWB010000016">
    <property type="protein sequence ID" value="KAI0496846.1"/>
    <property type="molecule type" value="Genomic_DNA"/>
</dbReference>
<evidence type="ECO:0008006" key="5">
    <source>
        <dbReference type="Google" id="ProtNLM"/>
    </source>
</evidence>
<dbReference type="EMBL" id="JAGYWB010000016">
    <property type="protein sequence ID" value="KAI0496850.1"/>
    <property type="molecule type" value="Genomic_DNA"/>
</dbReference>
<dbReference type="AlphaFoldDB" id="A0A8T3AJV7"/>
<name>A0A8T3AJV7_DENNO</name>
<evidence type="ECO:0000313" key="2">
    <source>
        <dbReference type="EMBL" id="KAI0496846.1"/>
    </source>
</evidence>